<reference evidence="5 6" key="1">
    <citation type="submission" date="2020-10" db="EMBL/GenBank/DDBJ databases">
        <title>Haloactinobacterium sp. RN3S43, a bacterium isolated from saline soil.</title>
        <authorList>
            <person name="Sun J.-Q."/>
        </authorList>
    </citation>
    <scope>NUCLEOTIDE SEQUENCE [LARGE SCALE GENOMIC DNA]</scope>
    <source>
        <strain evidence="5 6">RN3S43</strain>
    </source>
</reference>
<feature type="compositionally biased region" description="Low complexity" evidence="2">
    <location>
        <begin position="55"/>
        <end position="64"/>
    </location>
</feature>
<organism evidence="5 6">
    <name type="scientific">Ruania alkalisoli</name>
    <dbReference type="NCBI Taxonomy" id="2779775"/>
    <lineage>
        <taxon>Bacteria</taxon>
        <taxon>Bacillati</taxon>
        <taxon>Actinomycetota</taxon>
        <taxon>Actinomycetes</taxon>
        <taxon>Micrococcales</taxon>
        <taxon>Ruaniaceae</taxon>
        <taxon>Ruania</taxon>
    </lineage>
</organism>
<dbReference type="NCBIfam" id="TIGR00350">
    <property type="entry name" value="lytR_cpsA_psr"/>
    <property type="match status" value="1"/>
</dbReference>
<dbReference type="KEGG" id="halt:IM660_14170"/>
<feature type="region of interest" description="Disordered" evidence="2">
    <location>
        <begin position="1"/>
        <end position="146"/>
    </location>
</feature>
<gene>
    <name evidence="5" type="ORF">IM660_14170</name>
</gene>
<dbReference type="InterPro" id="IPR050922">
    <property type="entry name" value="LytR/CpsA/Psr_CW_biosynth"/>
</dbReference>
<dbReference type="Gene3D" id="3.40.630.190">
    <property type="entry name" value="LCP protein"/>
    <property type="match status" value="1"/>
</dbReference>
<evidence type="ECO:0000313" key="5">
    <source>
        <dbReference type="EMBL" id="QOR69799.1"/>
    </source>
</evidence>
<evidence type="ECO:0000256" key="1">
    <source>
        <dbReference type="ARBA" id="ARBA00006068"/>
    </source>
</evidence>
<dbReference type="Proteomes" id="UP000593758">
    <property type="component" value="Chromosome"/>
</dbReference>
<dbReference type="EMBL" id="CP063169">
    <property type="protein sequence ID" value="QOR69799.1"/>
    <property type="molecule type" value="Genomic_DNA"/>
</dbReference>
<evidence type="ECO:0000259" key="4">
    <source>
        <dbReference type="Pfam" id="PF03816"/>
    </source>
</evidence>
<evidence type="ECO:0000256" key="3">
    <source>
        <dbReference type="SAM" id="Phobius"/>
    </source>
</evidence>
<feature type="transmembrane region" description="Helical" evidence="3">
    <location>
        <begin position="152"/>
        <end position="174"/>
    </location>
</feature>
<dbReference type="PANTHER" id="PTHR33392:SF6">
    <property type="entry name" value="POLYISOPRENYL-TEICHOIC ACID--PEPTIDOGLYCAN TEICHOIC ACID TRANSFERASE TAGU"/>
    <property type="match status" value="1"/>
</dbReference>
<dbReference type="PANTHER" id="PTHR33392">
    <property type="entry name" value="POLYISOPRENYL-TEICHOIC ACID--PEPTIDOGLYCAN TEICHOIC ACID TRANSFERASE TAGU"/>
    <property type="match status" value="1"/>
</dbReference>
<keyword evidence="3" id="KW-0472">Membrane</keyword>
<feature type="domain" description="Cell envelope-related transcriptional attenuator" evidence="4">
    <location>
        <begin position="217"/>
        <end position="357"/>
    </location>
</feature>
<dbReference type="AlphaFoldDB" id="A0A7M1SQF1"/>
<sequence length="456" mass="47232">MTDDPFADEPRRAPGRRPRSGGKSRAREGGSARPISGDPGTSSEPPRQVPPRKPAAPAGAPAAGQVRRTSARPPSFSPGGKPADGAARPPVDRTRAMPVSEAPPARPVRHAPAVTPERHAPPPGGPRGPGGSSGPGGPSGPSRRRRVRRRRILTVVALLLVLVLAWPIGLLVWANSQINHVAATNDDLSTDGTTYLLAGSDSREDSGLTGDTTGGERTDTIILLTAPPSGTASLISIPRDTFVDIPGYGPNKINAAYAYGGPGLLVDSVQTLTGIEVDHYVEIGMGGVADVVDAVGGVELCLDYDVDDPDSDLVWEAGCHMADGDTALAFARMRKADPLGDIGRTQRQQQVISAVSDAVVDPSLAFRPGEQVRLISAGLGALQVSEGTGIIDLGQMALAFRNATGPDGVRGTPPVANLDYRPGGVGSTVLLDPDLAPVFFEAVADGTVTEDDLQEY</sequence>
<comment type="similarity">
    <text evidence="1">Belongs to the LytR/CpsA/Psr (LCP) family.</text>
</comment>
<keyword evidence="3" id="KW-1133">Transmembrane helix</keyword>
<feature type="compositionally biased region" description="Gly residues" evidence="2">
    <location>
        <begin position="127"/>
        <end position="139"/>
    </location>
</feature>
<name>A0A7M1SQF1_9MICO</name>
<evidence type="ECO:0000256" key="2">
    <source>
        <dbReference type="SAM" id="MobiDB-lite"/>
    </source>
</evidence>
<evidence type="ECO:0000313" key="6">
    <source>
        <dbReference type="Proteomes" id="UP000593758"/>
    </source>
</evidence>
<feature type="compositionally biased region" description="Basic residues" evidence="2">
    <location>
        <begin position="13"/>
        <end position="24"/>
    </location>
</feature>
<accession>A0A7M1SQF1</accession>
<dbReference type="RefSeq" id="WP_193496444.1">
    <property type="nucleotide sequence ID" value="NZ_CP063169.1"/>
</dbReference>
<dbReference type="Pfam" id="PF03816">
    <property type="entry name" value="LytR_cpsA_psr"/>
    <property type="match status" value="1"/>
</dbReference>
<protein>
    <submittedName>
        <fullName evidence="5">LCP family protein</fullName>
    </submittedName>
</protein>
<dbReference type="InterPro" id="IPR004474">
    <property type="entry name" value="LytR_CpsA_psr"/>
</dbReference>
<keyword evidence="3" id="KW-0812">Transmembrane</keyword>
<keyword evidence="6" id="KW-1185">Reference proteome</keyword>
<proteinExistence type="inferred from homology"/>